<evidence type="ECO:0000313" key="8">
    <source>
        <dbReference type="EMBL" id="MDZ5459347.1"/>
    </source>
</evidence>
<comment type="similarity">
    <text evidence="2">Belongs to the chromate ion transporter (CHR) (TC 2.A.51) family.</text>
</comment>
<comment type="caution">
    <text evidence="8">The sequence shown here is derived from an EMBL/GenBank/DDBJ whole genome shotgun (WGS) entry which is preliminary data.</text>
</comment>
<reference evidence="8 9" key="1">
    <citation type="submission" date="2023-11" db="EMBL/GenBank/DDBJ databases">
        <title>Draft genome of Azohydromonas lata strain H1 (DSM1123), a polyhydroxyalkanoate producer.</title>
        <authorList>
            <person name="Traversa D."/>
            <person name="D'Addabbo P."/>
            <person name="Pazzani C."/>
            <person name="Manzari C."/>
            <person name="Chiara M."/>
            <person name="Scrascia M."/>
        </authorList>
    </citation>
    <scope>NUCLEOTIDE SEQUENCE [LARGE SCALE GENOMIC DNA]</scope>
    <source>
        <strain evidence="8 9">H1</strain>
    </source>
</reference>
<keyword evidence="6 7" id="KW-0472">Membrane</keyword>
<dbReference type="PANTHER" id="PTHR43663:SF1">
    <property type="entry name" value="CHROMATE TRANSPORTER"/>
    <property type="match status" value="1"/>
</dbReference>
<keyword evidence="3" id="KW-1003">Cell membrane</keyword>
<evidence type="ECO:0000256" key="1">
    <source>
        <dbReference type="ARBA" id="ARBA00004651"/>
    </source>
</evidence>
<organism evidence="8 9">
    <name type="scientific">Azohydromonas lata</name>
    <dbReference type="NCBI Taxonomy" id="45677"/>
    <lineage>
        <taxon>Bacteria</taxon>
        <taxon>Pseudomonadati</taxon>
        <taxon>Pseudomonadota</taxon>
        <taxon>Betaproteobacteria</taxon>
        <taxon>Burkholderiales</taxon>
        <taxon>Sphaerotilaceae</taxon>
        <taxon>Azohydromonas</taxon>
    </lineage>
</organism>
<proteinExistence type="inferred from homology"/>
<evidence type="ECO:0000313" key="9">
    <source>
        <dbReference type="Proteomes" id="UP001293718"/>
    </source>
</evidence>
<gene>
    <name evidence="8" type="ORF">SM757_22470</name>
</gene>
<keyword evidence="4 7" id="KW-0812">Transmembrane</keyword>
<keyword evidence="5 7" id="KW-1133">Transmembrane helix</keyword>
<keyword evidence="9" id="KW-1185">Reference proteome</keyword>
<protein>
    <submittedName>
        <fullName evidence="8">Chromate transporter</fullName>
    </submittedName>
</protein>
<evidence type="ECO:0000256" key="3">
    <source>
        <dbReference type="ARBA" id="ARBA00022475"/>
    </source>
</evidence>
<sequence length="197" mass="20662">MSPAGDRAGGDADTPRARPRNLLELLLAFNRLALQGFGGVLPIAQHELVERRGWLTKAQFLELLALGQVLPGPNIVNVSLMFGHRHFGWRGAAAALLGLTLVPSAVVLLLVVLYGRFNTLAPVAGALRGMAAVAAGLVLAMGLKLLPALKQSPLGWPPALGVVALSLGLILVLHWPLPAVLATVGLGSVLLAWKRLK</sequence>
<dbReference type="Proteomes" id="UP001293718">
    <property type="component" value="Unassembled WGS sequence"/>
</dbReference>
<evidence type="ECO:0000256" key="6">
    <source>
        <dbReference type="ARBA" id="ARBA00023136"/>
    </source>
</evidence>
<dbReference type="InterPro" id="IPR003370">
    <property type="entry name" value="Chromate_transpt"/>
</dbReference>
<evidence type="ECO:0000256" key="2">
    <source>
        <dbReference type="ARBA" id="ARBA00005262"/>
    </source>
</evidence>
<dbReference type="InterPro" id="IPR052518">
    <property type="entry name" value="CHR_Transporter"/>
</dbReference>
<feature type="transmembrane region" description="Helical" evidence="7">
    <location>
        <begin position="179"/>
        <end position="196"/>
    </location>
</feature>
<evidence type="ECO:0000256" key="7">
    <source>
        <dbReference type="SAM" id="Phobius"/>
    </source>
</evidence>
<dbReference type="EMBL" id="JAXOJX010000042">
    <property type="protein sequence ID" value="MDZ5459347.1"/>
    <property type="molecule type" value="Genomic_DNA"/>
</dbReference>
<evidence type="ECO:0000256" key="4">
    <source>
        <dbReference type="ARBA" id="ARBA00022692"/>
    </source>
</evidence>
<comment type="subcellular location">
    <subcellularLocation>
        <location evidence="1">Cell membrane</location>
        <topology evidence="1">Multi-pass membrane protein</topology>
    </subcellularLocation>
</comment>
<dbReference type="RefSeq" id="WP_322467120.1">
    <property type="nucleotide sequence ID" value="NZ_JAXOJX010000042.1"/>
</dbReference>
<feature type="transmembrane region" description="Helical" evidence="7">
    <location>
        <begin position="120"/>
        <end position="142"/>
    </location>
</feature>
<feature type="transmembrane region" description="Helical" evidence="7">
    <location>
        <begin position="91"/>
        <end position="114"/>
    </location>
</feature>
<dbReference type="PANTHER" id="PTHR43663">
    <property type="entry name" value="CHROMATE TRANSPORT PROTEIN-RELATED"/>
    <property type="match status" value="1"/>
</dbReference>
<accession>A0ABU5IKB3</accession>
<dbReference type="Pfam" id="PF02417">
    <property type="entry name" value="Chromate_transp"/>
    <property type="match status" value="1"/>
</dbReference>
<evidence type="ECO:0000256" key="5">
    <source>
        <dbReference type="ARBA" id="ARBA00022989"/>
    </source>
</evidence>
<name>A0ABU5IKB3_9BURK</name>